<comment type="caution">
    <text evidence="1">The sequence shown here is derived from an EMBL/GenBank/DDBJ whole genome shotgun (WGS) entry which is preliminary data.</text>
</comment>
<keyword evidence="2" id="KW-1185">Reference proteome</keyword>
<evidence type="ECO:0000313" key="2">
    <source>
        <dbReference type="Proteomes" id="UP000828941"/>
    </source>
</evidence>
<name>A0ACB9PWC2_BAUVA</name>
<reference evidence="1 2" key="1">
    <citation type="journal article" date="2022" name="DNA Res.">
        <title>Chromosomal-level genome assembly of the orchid tree Bauhinia variegata (Leguminosae; Cercidoideae) supports the allotetraploid origin hypothesis of Bauhinia.</title>
        <authorList>
            <person name="Zhong Y."/>
            <person name="Chen Y."/>
            <person name="Zheng D."/>
            <person name="Pang J."/>
            <person name="Liu Y."/>
            <person name="Luo S."/>
            <person name="Meng S."/>
            <person name="Qian L."/>
            <person name="Wei D."/>
            <person name="Dai S."/>
            <person name="Zhou R."/>
        </authorList>
    </citation>
    <scope>NUCLEOTIDE SEQUENCE [LARGE SCALE GENOMIC DNA]</scope>
    <source>
        <strain evidence="1">BV-YZ2020</strain>
    </source>
</reference>
<gene>
    <name evidence="1" type="ORF">L6164_007055</name>
</gene>
<sequence length="465" mass="50544">MGVSSGSLSDNGNLVLLNGTGAVWSSFEYPTDTIVPSQNFTTGKVLESGLYSFTLLMSGNLVLSCNDSVSCWNQWLNSSINGTITRPILSMQPIGILSIHDPNLTSSGIVSYSSGYAEGSDVLRILRLDKDGNLRSYSSSRGSGTETVRWVAIEDQCEVFGYCGNYGICSYSNSIPICRCPSQNFEMIDPNDSRKGCRKIPKLESCPGKVAMLPLEHTQMLTYPPIWKTNPEVLYIPISACRGNCLAADSCFASTSLSDGTGFCYLKFVDNLISGHQNLAIPSTSYAKVCGTLVPNPTPSSETRKGNDWGIHAWIIVVIVLSTVLSFIALESGLWLWCRRNSMRLRGLSSHYALLEYASGALVQFSHKELHRSTMGFREKLGAGPFGAVYRGVLANTTVAVKQLEKVEQEGIREIERPPAPRTMTQGFSSGIGTYYLSSNTRVVSTIESSAPAYSPSSSPENSRL</sequence>
<evidence type="ECO:0000313" key="1">
    <source>
        <dbReference type="EMBL" id="KAI4352841.1"/>
    </source>
</evidence>
<dbReference type="EMBL" id="CM039428">
    <property type="protein sequence ID" value="KAI4352841.1"/>
    <property type="molecule type" value="Genomic_DNA"/>
</dbReference>
<dbReference type="Proteomes" id="UP000828941">
    <property type="component" value="Chromosome 3"/>
</dbReference>
<accession>A0ACB9PWC2</accession>
<organism evidence="1 2">
    <name type="scientific">Bauhinia variegata</name>
    <name type="common">Purple orchid tree</name>
    <name type="synonym">Phanera variegata</name>
    <dbReference type="NCBI Taxonomy" id="167791"/>
    <lineage>
        <taxon>Eukaryota</taxon>
        <taxon>Viridiplantae</taxon>
        <taxon>Streptophyta</taxon>
        <taxon>Embryophyta</taxon>
        <taxon>Tracheophyta</taxon>
        <taxon>Spermatophyta</taxon>
        <taxon>Magnoliopsida</taxon>
        <taxon>eudicotyledons</taxon>
        <taxon>Gunneridae</taxon>
        <taxon>Pentapetalae</taxon>
        <taxon>rosids</taxon>
        <taxon>fabids</taxon>
        <taxon>Fabales</taxon>
        <taxon>Fabaceae</taxon>
        <taxon>Cercidoideae</taxon>
        <taxon>Cercideae</taxon>
        <taxon>Bauhiniinae</taxon>
        <taxon>Bauhinia</taxon>
    </lineage>
</organism>
<proteinExistence type="predicted"/>
<protein>
    <submittedName>
        <fullName evidence="1">Uncharacterized protein</fullName>
    </submittedName>
</protein>